<dbReference type="AlphaFoldDB" id="A0A2T7FZ68"/>
<dbReference type="Pfam" id="PF14213">
    <property type="entry name" value="DUF4325"/>
    <property type="match status" value="1"/>
</dbReference>
<comment type="caution">
    <text evidence="2">The sequence shown here is derived from an EMBL/GenBank/DDBJ whole genome shotgun (WGS) entry which is preliminary data.</text>
</comment>
<dbReference type="Proteomes" id="UP000244817">
    <property type="component" value="Unassembled WGS sequence"/>
</dbReference>
<protein>
    <recommendedName>
        <fullName evidence="1">DUF4325 domain-containing protein</fullName>
    </recommendedName>
</protein>
<proteinExistence type="predicted"/>
<evidence type="ECO:0000313" key="3">
    <source>
        <dbReference type="Proteomes" id="UP000244817"/>
    </source>
</evidence>
<organism evidence="2 3">
    <name type="scientific">Thalassorhabdomicrobium marinisediminis</name>
    <dbReference type="NCBI Taxonomy" id="2170577"/>
    <lineage>
        <taxon>Bacteria</taxon>
        <taxon>Pseudomonadati</taxon>
        <taxon>Pseudomonadota</taxon>
        <taxon>Alphaproteobacteria</taxon>
        <taxon>Rhodobacterales</taxon>
        <taxon>Paracoccaceae</taxon>
        <taxon>Thalassorhabdomicrobium</taxon>
    </lineage>
</organism>
<dbReference type="InterPro" id="IPR025474">
    <property type="entry name" value="DUF4325"/>
</dbReference>
<sequence>MKTTKVIISTIVDGGICVAASDGQKVYRVIYDIITKGNRAEISFFGVTRMTTAFLNTAVGQLYGELEEGVIRKHLAPPVDYQDWHLARLKMVVERAKVFFADPPAIEKLFEDGRGDADE</sequence>
<reference evidence="2 3" key="1">
    <citation type="submission" date="2018-04" db="EMBL/GenBank/DDBJ databases">
        <title>Pelagivirga bohaiensis gen. nov., sp. nov., a bacterium isolated from the Bohai Sea.</title>
        <authorList>
            <person name="Ji X."/>
        </authorList>
    </citation>
    <scope>NUCLEOTIDE SEQUENCE [LARGE SCALE GENOMIC DNA]</scope>
    <source>
        <strain evidence="2 3">BH-SD16</strain>
    </source>
</reference>
<dbReference type="RefSeq" id="WP_108640279.1">
    <property type="nucleotide sequence ID" value="NZ_QCYG01000003.1"/>
</dbReference>
<evidence type="ECO:0000259" key="1">
    <source>
        <dbReference type="Pfam" id="PF14213"/>
    </source>
</evidence>
<dbReference type="OrthoDB" id="512307at2"/>
<evidence type="ECO:0000313" key="2">
    <source>
        <dbReference type="EMBL" id="PVA07452.1"/>
    </source>
</evidence>
<name>A0A2T7FZ68_9RHOB</name>
<accession>A0A2T7FZ68</accession>
<gene>
    <name evidence="2" type="ORF">DC363_06345</name>
</gene>
<feature type="domain" description="DUF4325" evidence="1">
    <location>
        <begin position="22"/>
        <end position="75"/>
    </location>
</feature>
<dbReference type="EMBL" id="QCYG01000003">
    <property type="protein sequence ID" value="PVA07452.1"/>
    <property type="molecule type" value="Genomic_DNA"/>
</dbReference>
<keyword evidence="3" id="KW-1185">Reference proteome</keyword>